<accession>A0A370KDX4</accession>
<name>A0A370KDX4_9HYPH</name>
<dbReference type="Pfam" id="PF13924">
    <property type="entry name" value="Lipocalin_5"/>
    <property type="match status" value="1"/>
</dbReference>
<comment type="caution">
    <text evidence="2">The sequence shown here is derived from an EMBL/GenBank/DDBJ whole genome shotgun (WGS) entry which is preliminary data.</text>
</comment>
<dbReference type="EMBL" id="NAAC01000051">
    <property type="protein sequence ID" value="RDJ01455.1"/>
    <property type="molecule type" value="Genomic_DNA"/>
</dbReference>
<gene>
    <name evidence="2" type="ORF">B5K06_34080</name>
</gene>
<evidence type="ECO:0000313" key="2">
    <source>
        <dbReference type="EMBL" id="RDJ01455.1"/>
    </source>
</evidence>
<evidence type="ECO:0000259" key="1">
    <source>
        <dbReference type="Pfam" id="PF13924"/>
    </source>
</evidence>
<dbReference type="RefSeq" id="WP_040676203.1">
    <property type="nucleotide sequence ID" value="NZ_KZ857272.1"/>
</dbReference>
<dbReference type="Proteomes" id="UP000254939">
    <property type="component" value="Unassembled WGS sequence"/>
</dbReference>
<feature type="domain" description="Lipocalin-like" evidence="1">
    <location>
        <begin position="19"/>
        <end position="146"/>
    </location>
</feature>
<sequence length="148" mass="16703">MAGHSNADPDLTGARSLTGTWKLKRWVMEDVDTKEQEFSPFGQHPVGYVFFSSSDRIFVLITAEDRNPAEGVHGESAAFRSLYTYSGKYRLENNHFITKIDIAGDQNWVGSEQQRSYCVNGDILIIESAPATRAGKTTRGILEWERER</sequence>
<reference evidence="2 3" key="1">
    <citation type="submission" date="2017-03" db="EMBL/GenBank/DDBJ databases">
        <title>Genome analysis of Rhizobial strains effectives or ineffectives for nitrogen fixation isolated from bean seeds.</title>
        <authorList>
            <person name="Peralta H."/>
            <person name="Aguilar-Vera A."/>
            <person name="Mora Y."/>
            <person name="Vargas-Lagunas C."/>
            <person name="Girard L."/>
            <person name="Mora J."/>
        </authorList>
    </citation>
    <scope>NUCLEOTIDE SEQUENCE [LARGE SCALE GENOMIC DNA]</scope>
    <source>
        <strain evidence="2 3">CCGM3</strain>
    </source>
</reference>
<protein>
    <recommendedName>
        <fullName evidence="1">Lipocalin-like domain-containing protein</fullName>
    </recommendedName>
</protein>
<dbReference type="OrthoDB" id="8370150at2"/>
<dbReference type="AlphaFoldDB" id="A0A370KDX4"/>
<evidence type="ECO:0000313" key="3">
    <source>
        <dbReference type="Proteomes" id="UP000254939"/>
    </source>
</evidence>
<proteinExistence type="predicted"/>
<dbReference type="InterPro" id="IPR024311">
    <property type="entry name" value="Lipocalin-like"/>
</dbReference>
<organism evidence="2 3">
    <name type="scientific">Rhizobium grahamii</name>
    <dbReference type="NCBI Taxonomy" id="1120045"/>
    <lineage>
        <taxon>Bacteria</taxon>
        <taxon>Pseudomonadati</taxon>
        <taxon>Pseudomonadota</taxon>
        <taxon>Alphaproteobacteria</taxon>
        <taxon>Hyphomicrobiales</taxon>
        <taxon>Rhizobiaceae</taxon>
        <taxon>Rhizobium/Agrobacterium group</taxon>
        <taxon>Rhizobium</taxon>
    </lineage>
</organism>